<dbReference type="Proteomes" id="UP000695022">
    <property type="component" value="Unplaced"/>
</dbReference>
<accession>A0ABM1FBC5</accession>
<dbReference type="PANTHER" id="PTHR21011:SF1">
    <property type="entry name" value="SMALL RIBOSOMAL SUBUNIT PROTEIN BS6M"/>
    <property type="match status" value="1"/>
</dbReference>
<dbReference type="Gene3D" id="3.30.70.60">
    <property type="match status" value="1"/>
</dbReference>
<evidence type="ECO:0000256" key="1">
    <source>
        <dbReference type="ARBA" id="ARBA00009512"/>
    </source>
</evidence>
<evidence type="ECO:0000313" key="4">
    <source>
        <dbReference type="Proteomes" id="UP000695022"/>
    </source>
</evidence>
<gene>
    <name evidence="5" type="primary">LOC106821447</name>
</gene>
<dbReference type="CDD" id="cd15465">
    <property type="entry name" value="bS6_mito"/>
    <property type="match status" value="1"/>
</dbReference>
<keyword evidence="4" id="KW-1185">Reference proteome</keyword>
<dbReference type="Pfam" id="PF01250">
    <property type="entry name" value="Ribosomal_S6"/>
    <property type="match status" value="1"/>
</dbReference>
<name>A0ABM1FBC5_PRICU</name>
<evidence type="ECO:0000256" key="3">
    <source>
        <dbReference type="ARBA" id="ARBA00035365"/>
    </source>
</evidence>
<dbReference type="RefSeq" id="XP_014681746.1">
    <property type="nucleotide sequence ID" value="XM_014826260.1"/>
</dbReference>
<proteinExistence type="inferred from homology"/>
<dbReference type="GeneID" id="106821447"/>
<comment type="similarity">
    <text evidence="1">Belongs to the bacterial ribosomal protein bS6 family.</text>
</comment>
<evidence type="ECO:0000313" key="5">
    <source>
        <dbReference type="RefSeq" id="XP_014681746.1"/>
    </source>
</evidence>
<protein>
    <recommendedName>
        <fullName evidence="2">Small ribosomal subunit protein bS6m</fullName>
    </recommendedName>
    <alternativeName>
        <fullName evidence="3">28S ribosomal protein S6, mitochondrial</fullName>
    </alternativeName>
</protein>
<dbReference type="PANTHER" id="PTHR21011">
    <property type="entry name" value="MITOCHONDRIAL 28S RIBOSOMAL PROTEIN S6"/>
    <property type="match status" value="1"/>
</dbReference>
<dbReference type="SUPFAM" id="SSF54995">
    <property type="entry name" value="Ribosomal protein S6"/>
    <property type="match status" value="1"/>
</dbReference>
<sequence length="128" mass="14462">MAPLYELTLILRTMQRPNTAAALKRTAMAVIDRGGVVSKIENLGMCTLPYKMRRHGVTHTQGSYFLMRYFSPPTITAELMEHIGRDVDIVKRGIHATEDKPEVAPPCTLEEETKPAAYRKDLLSSFRK</sequence>
<dbReference type="InterPro" id="IPR014717">
    <property type="entry name" value="Transl_elong_EF1B/ribsomal_bS6"/>
</dbReference>
<organism evidence="4 5">
    <name type="scientific">Priapulus caudatus</name>
    <name type="common">Priapulid worm</name>
    <dbReference type="NCBI Taxonomy" id="37621"/>
    <lineage>
        <taxon>Eukaryota</taxon>
        <taxon>Metazoa</taxon>
        <taxon>Ecdysozoa</taxon>
        <taxon>Scalidophora</taxon>
        <taxon>Priapulida</taxon>
        <taxon>Priapulimorpha</taxon>
        <taxon>Priapulimorphida</taxon>
        <taxon>Priapulidae</taxon>
        <taxon>Priapulus</taxon>
    </lineage>
</organism>
<dbReference type="InterPro" id="IPR035980">
    <property type="entry name" value="Ribosomal_bS6_sf"/>
</dbReference>
<evidence type="ECO:0000256" key="2">
    <source>
        <dbReference type="ARBA" id="ARBA00035170"/>
    </source>
</evidence>
<dbReference type="InterPro" id="IPR000529">
    <property type="entry name" value="Ribosomal_bS6"/>
</dbReference>
<reference evidence="5" key="1">
    <citation type="submission" date="2025-08" db="UniProtKB">
        <authorList>
            <consortium name="RefSeq"/>
        </authorList>
    </citation>
    <scope>IDENTIFICATION</scope>
</reference>